<dbReference type="Gene3D" id="3.40.710.10">
    <property type="entry name" value="DD-peptidase/beta-lactamase superfamily"/>
    <property type="match status" value="1"/>
</dbReference>
<evidence type="ECO:0000313" key="5">
    <source>
        <dbReference type="Proteomes" id="UP000286997"/>
    </source>
</evidence>
<comment type="caution">
    <text evidence="4">The sequence shown here is derived from an EMBL/GenBank/DDBJ whole genome shotgun (WGS) entry which is preliminary data.</text>
</comment>
<accession>A0A3S2VV67</accession>
<feature type="chain" id="PRO_5018607151" evidence="1">
    <location>
        <begin position="27"/>
        <end position="519"/>
    </location>
</feature>
<evidence type="ECO:0000259" key="3">
    <source>
        <dbReference type="Pfam" id="PF11954"/>
    </source>
</evidence>
<keyword evidence="4" id="KW-0378">Hydrolase</keyword>
<feature type="signal peptide" evidence="1">
    <location>
        <begin position="1"/>
        <end position="26"/>
    </location>
</feature>
<dbReference type="InterPro" id="IPR001466">
    <property type="entry name" value="Beta-lactam-related"/>
</dbReference>
<dbReference type="OrthoDB" id="5377981at2"/>
<dbReference type="InterPro" id="IPR021860">
    <property type="entry name" value="Peptidase_S12_Pab87-rel_C"/>
</dbReference>
<keyword evidence="5" id="KW-1185">Reference proteome</keyword>
<feature type="domain" description="Beta-lactamase-related" evidence="2">
    <location>
        <begin position="45"/>
        <end position="376"/>
    </location>
</feature>
<dbReference type="InterPro" id="IPR050491">
    <property type="entry name" value="AmpC-like"/>
</dbReference>
<protein>
    <submittedName>
        <fullName evidence="4">Serine hydrolase</fullName>
    </submittedName>
</protein>
<organism evidence="4 5">
    <name type="scientific">Methylobacterium oryzihabitans</name>
    <dbReference type="NCBI Taxonomy" id="2499852"/>
    <lineage>
        <taxon>Bacteria</taxon>
        <taxon>Pseudomonadati</taxon>
        <taxon>Pseudomonadota</taxon>
        <taxon>Alphaproteobacteria</taxon>
        <taxon>Hyphomicrobiales</taxon>
        <taxon>Methylobacteriaceae</taxon>
        <taxon>Methylobacterium</taxon>
    </lineage>
</organism>
<dbReference type="PANTHER" id="PTHR46825">
    <property type="entry name" value="D-ALANYL-D-ALANINE-CARBOXYPEPTIDASE/ENDOPEPTIDASE AMPH"/>
    <property type="match status" value="1"/>
</dbReference>
<dbReference type="Gene3D" id="2.40.128.600">
    <property type="match status" value="1"/>
</dbReference>
<dbReference type="SUPFAM" id="SSF56601">
    <property type="entry name" value="beta-lactamase/transpeptidase-like"/>
    <property type="match status" value="1"/>
</dbReference>
<name>A0A3S2VV67_9HYPH</name>
<feature type="domain" description="Peptidase S12 Pab87-related C-terminal" evidence="3">
    <location>
        <begin position="417"/>
        <end position="504"/>
    </location>
</feature>
<sequence length="519" mass="54103">MQRQRSGLSLGRIGGLVGLMSCAATAAAGQTVTRAQVEARLPALEALARNAVEAGEVPGLAVAVVLGDETVFVKGFGLRERGRPETVDADTVFQIASLSKPVTATVVAALVGAGIAGWDGAVADLDPTFRLQDPYPAAQVTVRDFLTHRSGLPGGAGNDLEAIGYGQSAILRRLRLVPPSSSFRAGYSYSNFGFTEGAVAAARPTGKTWEAVARERLFDPLGMAATTTTHAGFLSRANRAALHVRIGDAWTARVKRDADAQAPAGGVSSTVRDLARWVRLELGEGRFEGRPVVAAAALAETHAPLTARGRNPVTGAASFYGLGWNVEFGRHGLVWGHAGAFSVGAQTLVSLHPGAKLGIVVLTNAFPSGVPEGLADSLMDLVFDGRVGRDWMKDWGDAYRGLFGPAIAATRAAYAAPPTPATAALPLAAYAGRYANAYVGPAVVAEAQGALTLTLGPDGARIYPLRHFDRDLFLYYPDAETPDLPSLVRFAVGSAGQAETVTLEPLDASGLGTLAREKE</sequence>
<gene>
    <name evidence="4" type="ORF">EOE48_02280</name>
</gene>
<dbReference type="RefSeq" id="WP_127727135.1">
    <property type="nucleotide sequence ID" value="NZ_SACP01000001.1"/>
</dbReference>
<reference evidence="4 5" key="1">
    <citation type="submission" date="2019-01" db="EMBL/GenBank/DDBJ databases">
        <authorList>
            <person name="Chen W.-M."/>
        </authorList>
    </citation>
    <scope>NUCLEOTIDE SEQUENCE [LARGE SCALE GENOMIC DNA]</scope>
    <source>
        <strain evidence="4 5">TER-1</strain>
    </source>
</reference>
<dbReference type="InterPro" id="IPR012338">
    <property type="entry name" value="Beta-lactam/transpept-like"/>
</dbReference>
<proteinExistence type="predicted"/>
<evidence type="ECO:0000259" key="2">
    <source>
        <dbReference type="Pfam" id="PF00144"/>
    </source>
</evidence>
<dbReference type="EMBL" id="SACP01000001">
    <property type="protein sequence ID" value="RVU21893.1"/>
    <property type="molecule type" value="Genomic_DNA"/>
</dbReference>
<dbReference type="Pfam" id="PF11954">
    <property type="entry name" value="DUF3471"/>
    <property type="match status" value="1"/>
</dbReference>
<dbReference type="AlphaFoldDB" id="A0A3S2VV67"/>
<keyword evidence="1" id="KW-0732">Signal</keyword>
<dbReference type="Pfam" id="PF00144">
    <property type="entry name" value="Beta-lactamase"/>
    <property type="match status" value="1"/>
</dbReference>
<evidence type="ECO:0000313" key="4">
    <source>
        <dbReference type="EMBL" id="RVU21893.1"/>
    </source>
</evidence>
<dbReference type="Proteomes" id="UP000286997">
    <property type="component" value="Unassembled WGS sequence"/>
</dbReference>
<dbReference type="PANTHER" id="PTHR46825:SF15">
    <property type="entry name" value="BETA-LACTAMASE-RELATED DOMAIN-CONTAINING PROTEIN"/>
    <property type="match status" value="1"/>
</dbReference>
<dbReference type="GO" id="GO:0016787">
    <property type="term" value="F:hydrolase activity"/>
    <property type="evidence" value="ECO:0007669"/>
    <property type="project" value="UniProtKB-KW"/>
</dbReference>
<evidence type="ECO:0000256" key="1">
    <source>
        <dbReference type="SAM" id="SignalP"/>
    </source>
</evidence>